<comment type="caution">
    <text evidence="1">The sequence shown here is derived from an EMBL/GenBank/DDBJ whole genome shotgun (WGS) entry which is preliminary data.</text>
</comment>
<accession>A0A841PW18</accession>
<proteinExistence type="predicted"/>
<dbReference type="RefSeq" id="WP_174494466.1">
    <property type="nucleotide sequence ID" value="NZ_CADDWK010000001.1"/>
</dbReference>
<dbReference type="AlphaFoldDB" id="A0A841PW18"/>
<organism evidence="1 2">
    <name type="scientific">Salirhabdus euzebyi</name>
    <dbReference type="NCBI Taxonomy" id="394506"/>
    <lineage>
        <taxon>Bacteria</taxon>
        <taxon>Bacillati</taxon>
        <taxon>Bacillota</taxon>
        <taxon>Bacilli</taxon>
        <taxon>Bacillales</taxon>
        <taxon>Bacillaceae</taxon>
        <taxon>Salirhabdus</taxon>
    </lineage>
</organism>
<protein>
    <submittedName>
        <fullName evidence="1">Uncharacterized protein</fullName>
    </submittedName>
</protein>
<gene>
    <name evidence="1" type="ORF">HNQ94_000395</name>
</gene>
<evidence type="ECO:0000313" key="2">
    <source>
        <dbReference type="Proteomes" id="UP000581688"/>
    </source>
</evidence>
<dbReference type="Proteomes" id="UP000581688">
    <property type="component" value="Unassembled WGS sequence"/>
</dbReference>
<sequence length="532" mass="59291">MSYKDAELLTDKNGNPIPQYFDVSANVFKPITSDNQKDLQQVKDDNVLTKLTELDSKVEGIVNGTTKIQSDTKVTGSTVTLDTNLTNIEDLLYNQREIINVLSDSALVFGAYWDKSSNPTLTRTDAAEGKVANAGVDGQLVQNDFDSLPIYRDIGEVTDDNGNVFIRIPKFYIRKKDGQGFKLWQISKMKYTGFYLPWCFWDFENNKELDYIDVGKYKASLSDTDKLESKVDKHPLVSRNIVQFRDYARNNGAGYQQLDIHVMDVLQTLFYVEFATLNSQSVMNGFTSGRVSESDTITVAELATNRAIVSNATASYFRVGQSITINNSIWSNTEPRIITDIQPYDVDNTAITFDGDPIDTVVGEFISNRGWVNGFSRNILASSGSIVSNSDGKHPCVYRGIESPWGDIYQFVDGININDHQTWVAKNADDYTSNVFASPYEQVGYVNSNTNGYVSEMGYDTNNPFVELPVNVSGGSTTYYSDYYYQSTGQRIALVGGYWSYGSSAGLSYWALYASSGNAYVILGGRLLKKPL</sequence>
<evidence type="ECO:0000313" key="1">
    <source>
        <dbReference type="EMBL" id="MBB6451974.1"/>
    </source>
</evidence>
<reference evidence="1 2" key="1">
    <citation type="submission" date="2020-08" db="EMBL/GenBank/DDBJ databases">
        <title>Genomic Encyclopedia of Type Strains, Phase IV (KMG-IV): sequencing the most valuable type-strain genomes for metagenomic binning, comparative biology and taxonomic classification.</title>
        <authorList>
            <person name="Goeker M."/>
        </authorList>
    </citation>
    <scope>NUCLEOTIDE SEQUENCE [LARGE SCALE GENOMIC DNA]</scope>
    <source>
        <strain evidence="1 2">DSM 19612</strain>
    </source>
</reference>
<name>A0A841PW18_9BACI</name>
<keyword evidence="2" id="KW-1185">Reference proteome</keyword>
<dbReference type="EMBL" id="JACHGH010000001">
    <property type="protein sequence ID" value="MBB6451974.1"/>
    <property type="molecule type" value="Genomic_DNA"/>
</dbReference>